<protein>
    <recommendedName>
        <fullName evidence="3">DUF1800 domain-containing protein</fullName>
    </recommendedName>
</protein>
<evidence type="ECO:0000313" key="1">
    <source>
        <dbReference type="EMBL" id="QVT79980.1"/>
    </source>
</evidence>
<dbReference type="InterPro" id="IPR014917">
    <property type="entry name" value="DUF1800"/>
</dbReference>
<dbReference type="EMBL" id="CP075371">
    <property type="protein sequence ID" value="QVT79980.1"/>
    <property type="molecule type" value="Genomic_DNA"/>
</dbReference>
<evidence type="ECO:0000313" key="2">
    <source>
        <dbReference type="Proteomes" id="UP000679307"/>
    </source>
</evidence>
<evidence type="ECO:0008006" key="3">
    <source>
        <dbReference type="Google" id="ProtNLM"/>
    </source>
</evidence>
<dbReference type="Proteomes" id="UP000679307">
    <property type="component" value="Chromosome"/>
</dbReference>
<proteinExistence type="predicted"/>
<organism evidence="1 2">
    <name type="scientific">Nocardioides aquaticus</name>
    <dbReference type="NCBI Taxonomy" id="160826"/>
    <lineage>
        <taxon>Bacteria</taxon>
        <taxon>Bacillati</taxon>
        <taxon>Actinomycetota</taxon>
        <taxon>Actinomycetes</taxon>
        <taxon>Propionibacteriales</taxon>
        <taxon>Nocardioidaceae</taxon>
        <taxon>Nocardioides</taxon>
    </lineage>
</organism>
<keyword evidence="2" id="KW-1185">Reference proteome</keyword>
<accession>A0ABX8EHH5</accession>
<sequence>MKLLPPEQRLLAARFSYGLTPALAKQVRRAGGARSWFDRQLATPVGDPAADECAGWWPHLSWDPVKLWRDSSSHEFANDYQRYTLARRVRADRQVREVMTEFWEQLLNVPTVGGESAYVHRRDYGETLRSLAFSSFGEILRAAVLHPAMLVFLDNARSTARQPNENLGRELLELHTVGLGAYTEAEVKDSARILTGWAVDTIEGNSKPSWSASYRTDYHATGAVSVLGFTHPNRSADGRAMTELYLAHLARHPLTARRLARRLAVKFVRDDPSEALVARLAQVYLEHDTAIVPVLQALVDSAEFLGSAGRKVRDPAEDLVATYRVTRARIARPTQQKSAANAMLYQSRQMGLMPLGWPRPDGAPITNDAWCNPARMLASYRIHHVVGGGHYPDVDVTYRRELAWLPPLPATFAQVVDHIAHQLLHRDASPALVRACCQVMSSTPDERVTRDHKLLRYGMPRVLLTVLDSPDHFLR</sequence>
<name>A0ABX8EHH5_9ACTN</name>
<reference evidence="1 2" key="1">
    <citation type="submission" date="2021-05" db="EMBL/GenBank/DDBJ databases">
        <title>Complete genome of Nocardioides aquaticus KCTC 9944T isolated from meromictic and hypersaline Ekho Lake, Antarctica.</title>
        <authorList>
            <person name="Hwang K."/>
            <person name="Kim K.M."/>
            <person name="Choe H."/>
        </authorList>
    </citation>
    <scope>NUCLEOTIDE SEQUENCE [LARGE SCALE GENOMIC DNA]</scope>
    <source>
        <strain evidence="1 2">KCTC 9944</strain>
    </source>
</reference>
<dbReference type="Pfam" id="PF08811">
    <property type="entry name" value="DUF1800"/>
    <property type="match status" value="1"/>
</dbReference>
<gene>
    <name evidence="1" type="ORF">ENKNEFLB_02370</name>
</gene>